<feature type="region of interest" description="Disordered" evidence="1">
    <location>
        <begin position="15"/>
        <end position="40"/>
    </location>
</feature>
<gene>
    <name evidence="2" type="ORF">FOZ63_021559</name>
</gene>
<proteinExistence type="predicted"/>
<reference evidence="2 3" key="1">
    <citation type="submission" date="2020-04" db="EMBL/GenBank/DDBJ databases">
        <title>Perkinsus olseni comparative genomics.</title>
        <authorList>
            <person name="Bogema D.R."/>
        </authorList>
    </citation>
    <scope>NUCLEOTIDE SEQUENCE [LARGE SCALE GENOMIC DNA]</scope>
    <source>
        <strain evidence="2 3">ATCC PRA-207</strain>
    </source>
</reference>
<feature type="compositionally biased region" description="Basic and acidic residues" evidence="1">
    <location>
        <begin position="18"/>
        <end position="34"/>
    </location>
</feature>
<dbReference type="Proteomes" id="UP000553632">
    <property type="component" value="Unassembled WGS sequence"/>
</dbReference>
<name>A0A7J6SN33_PEROL</name>
<protein>
    <submittedName>
        <fullName evidence="2">Uncharacterized protein</fullName>
    </submittedName>
</protein>
<organism evidence="2 3">
    <name type="scientific">Perkinsus olseni</name>
    <name type="common">Perkinsus atlanticus</name>
    <dbReference type="NCBI Taxonomy" id="32597"/>
    <lineage>
        <taxon>Eukaryota</taxon>
        <taxon>Sar</taxon>
        <taxon>Alveolata</taxon>
        <taxon>Perkinsozoa</taxon>
        <taxon>Perkinsea</taxon>
        <taxon>Perkinsida</taxon>
        <taxon>Perkinsidae</taxon>
        <taxon>Perkinsus</taxon>
    </lineage>
</organism>
<evidence type="ECO:0000256" key="1">
    <source>
        <dbReference type="SAM" id="MobiDB-lite"/>
    </source>
</evidence>
<keyword evidence="3" id="KW-1185">Reference proteome</keyword>
<comment type="caution">
    <text evidence="2">The sequence shown here is derived from an EMBL/GenBank/DDBJ whole genome shotgun (WGS) entry which is preliminary data.</text>
</comment>
<accession>A0A7J6SN33</accession>
<sequence length="123" mass="12948">MSLCRPYRQTAVIARSEGLADRQRETSAADKRDCSSSGGVADTSIRGAATAFGLQAGASGLRVEGRPEGSLVHSQNRRNGAAKHHVVRHDVARVVDSCRSAGPSSIERPIMVPTTPLVGADQQ</sequence>
<feature type="region of interest" description="Disordered" evidence="1">
    <location>
        <begin position="64"/>
        <end position="86"/>
    </location>
</feature>
<dbReference type="AlphaFoldDB" id="A0A7J6SN33"/>
<evidence type="ECO:0000313" key="3">
    <source>
        <dbReference type="Proteomes" id="UP000553632"/>
    </source>
</evidence>
<evidence type="ECO:0000313" key="2">
    <source>
        <dbReference type="EMBL" id="KAF4734147.1"/>
    </source>
</evidence>
<feature type="non-terminal residue" evidence="2">
    <location>
        <position position="123"/>
    </location>
</feature>
<feature type="region of interest" description="Disordered" evidence="1">
    <location>
        <begin position="100"/>
        <end position="123"/>
    </location>
</feature>
<dbReference type="EMBL" id="JABANO010017047">
    <property type="protein sequence ID" value="KAF4734147.1"/>
    <property type="molecule type" value="Genomic_DNA"/>
</dbReference>